<evidence type="ECO:0000259" key="3">
    <source>
        <dbReference type="SMART" id="SM01007"/>
    </source>
</evidence>
<dbReference type="FunFam" id="3.40.50.720:FF:000084">
    <property type="entry name" value="Short-chain dehydrogenase reductase"/>
    <property type="match status" value="1"/>
</dbReference>
<evidence type="ECO:0000313" key="5">
    <source>
        <dbReference type="Proteomes" id="UP000230790"/>
    </source>
</evidence>
<dbReference type="AlphaFoldDB" id="A0A2M8QCJ0"/>
<feature type="domain" description="Class II aldolase/adducin N-terminal" evidence="3">
    <location>
        <begin position="19"/>
        <end position="221"/>
    </location>
</feature>
<protein>
    <submittedName>
        <fullName evidence="4">Bifunctional aldolase/short-chain dehydrogenase</fullName>
    </submittedName>
</protein>
<dbReference type="NCBIfam" id="NF006196">
    <property type="entry name" value="PRK08324.2-4"/>
    <property type="match status" value="1"/>
</dbReference>
<proteinExistence type="inferred from homology"/>
<dbReference type="PRINTS" id="PR00080">
    <property type="entry name" value="SDRFAMILY"/>
</dbReference>
<dbReference type="SUPFAM" id="SSF51735">
    <property type="entry name" value="NAD(P)-binding Rossmann-fold domains"/>
    <property type="match status" value="1"/>
</dbReference>
<evidence type="ECO:0000313" key="4">
    <source>
        <dbReference type="EMBL" id="PJF47526.1"/>
    </source>
</evidence>
<dbReference type="InterPro" id="IPR001303">
    <property type="entry name" value="Aldolase_II/adducin_N"/>
</dbReference>
<evidence type="ECO:0000256" key="1">
    <source>
        <dbReference type="ARBA" id="ARBA00006484"/>
    </source>
</evidence>
<dbReference type="InterPro" id="IPR036291">
    <property type="entry name" value="NAD(P)-bd_dom_sf"/>
</dbReference>
<dbReference type="PROSITE" id="PS00061">
    <property type="entry name" value="ADH_SHORT"/>
    <property type="match status" value="1"/>
</dbReference>
<dbReference type="Pfam" id="PF13561">
    <property type="entry name" value="adh_short_C2"/>
    <property type="match status" value="1"/>
</dbReference>
<dbReference type="Proteomes" id="UP000230790">
    <property type="component" value="Unassembled WGS sequence"/>
</dbReference>
<dbReference type="SUPFAM" id="SSF53639">
    <property type="entry name" value="AraD/HMP-PK domain-like"/>
    <property type="match status" value="1"/>
</dbReference>
<dbReference type="InterPro" id="IPR036409">
    <property type="entry name" value="Aldolase_II/adducin_N_sf"/>
</dbReference>
<dbReference type="Gene3D" id="3.40.225.10">
    <property type="entry name" value="Class II aldolase/adducin N-terminal domain"/>
    <property type="match status" value="1"/>
</dbReference>
<dbReference type="PRINTS" id="PR00081">
    <property type="entry name" value="GDHRDH"/>
</dbReference>
<accession>A0A2M8QCJ0</accession>
<organism evidence="4 5">
    <name type="scientific">Candidatus Thermofonsia Clade 3 bacterium</name>
    <dbReference type="NCBI Taxonomy" id="2364212"/>
    <lineage>
        <taxon>Bacteria</taxon>
        <taxon>Bacillati</taxon>
        <taxon>Chloroflexota</taxon>
        <taxon>Candidatus Thermofontia</taxon>
        <taxon>Candidatus Thermofonsia Clade 3</taxon>
    </lineage>
</organism>
<comment type="similarity">
    <text evidence="1">Belongs to the short-chain dehydrogenases/reductases (SDR) family.</text>
</comment>
<dbReference type="GO" id="GO:0016491">
    <property type="term" value="F:oxidoreductase activity"/>
    <property type="evidence" value="ECO:0007669"/>
    <property type="project" value="UniProtKB-KW"/>
</dbReference>
<reference evidence="4 5" key="1">
    <citation type="submission" date="2017-11" db="EMBL/GenBank/DDBJ databases">
        <title>Evolution of Phototrophy in the Chloroflexi Phylum Driven by Horizontal Gene Transfer.</title>
        <authorList>
            <person name="Ward L.M."/>
            <person name="Hemp J."/>
            <person name="Shih P.M."/>
            <person name="Mcglynn S.E."/>
            <person name="Fischer W."/>
        </authorList>
    </citation>
    <scope>NUCLEOTIDE SEQUENCE [LARGE SCALE GENOMIC DNA]</scope>
    <source>
        <strain evidence="4">JP3_7</strain>
    </source>
</reference>
<dbReference type="SMART" id="SM01007">
    <property type="entry name" value="Aldolase_II"/>
    <property type="match status" value="1"/>
</dbReference>
<keyword evidence="2" id="KW-0560">Oxidoreductase</keyword>
<dbReference type="PANTHER" id="PTHR24321">
    <property type="entry name" value="DEHYDROGENASES, SHORT CHAIN"/>
    <property type="match status" value="1"/>
</dbReference>
<dbReference type="InterPro" id="IPR020904">
    <property type="entry name" value="Sc_DH/Rdtase_CS"/>
</dbReference>
<evidence type="ECO:0000256" key="2">
    <source>
        <dbReference type="ARBA" id="ARBA00023002"/>
    </source>
</evidence>
<gene>
    <name evidence="4" type="ORF">CUN48_08240</name>
</gene>
<dbReference type="EMBL" id="PGTN01000045">
    <property type="protein sequence ID" value="PJF47526.1"/>
    <property type="molecule type" value="Genomic_DNA"/>
</dbReference>
<dbReference type="InterPro" id="IPR002347">
    <property type="entry name" value="SDR_fam"/>
</dbReference>
<name>A0A2M8QCJ0_9CHLR</name>
<dbReference type="Gene3D" id="3.40.50.720">
    <property type="entry name" value="NAD(P)-binding Rossmann-like Domain"/>
    <property type="match status" value="1"/>
</dbReference>
<dbReference type="PANTHER" id="PTHR24321:SF14">
    <property type="entry name" value="SHORT-CHAIN TYPE DEHYDROGENASE_REDUCTASE BLR2146-RELATED"/>
    <property type="match status" value="1"/>
</dbReference>
<comment type="caution">
    <text evidence="4">The sequence shown here is derived from an EMBL/GenBank/DDBJ whole genome shotgun (WGS) entry which is preliminary data.</text>
</comment>
<sequence>MQNLWNDAEAATFVGDLAQRVYTSRLLGREPTLVLHGGGNTSVKTRVRDVFGEEEDILYVKGSGGDLATIEATGFTPLRLRPTARLAALSQLADTEMMRLLRSYAIEPGAPAPSVEAVLHAILPYKFVDHTHADALLAITNTPDGERRVRELYGDVVLIVPYVMPGFTLAKLCAERFDACAHKDDLIGIVLMHHGLVTFGDTARQAYTRMIDLVTQAEEYIAQHGQWRVTFPPAQRSDRPTRVVLAELRRAVSEAAGAPMILTTHDDDKSLGFARRSDVASIARRGPVTPDHVIRTKRLPLIGRDVATYRAEYEAYFARHSAALSQPLAMLDPAPRVILDPELGMATAGRSVKDATVAAEIYAQTIDVILRAESLGGWCALPEAELFRVEYWDLEQAKLKRMPAPQMFTGEVALVTGAASGIGRACAQALLKRGAAVVGLDIAPAIESLFPQPEFLGIHADVSDEAALRDALERTARRYGGLDMLVLNAGIFPASQRIAALEAQTWSRALRINLDANAMLMREAHPLLKLAPRGGRVVVVGSKNVPAPGPGAAAYSASKAALTQLARVAALEWGSDGIRVNVVHPNAVFDTGIWTDEVLSVRAQSYGMTVEQYKRNNVLGAEVTSRDVAELVAELCGPVFAKTTGAQIPIDGGNERVI</sequence>
<dbReference type="Pfam" id="PF00596">
    <property type="entry name" value="Aldolase_II"/>
    <property type="match status" value="1"/>
</dbReference>